<evidence type="ECO:0000313" key="1">
    <source>
        <dbReference type="EMBL" id="MBB4913515.1"/>
    </source>
</evidence>
<sequence length="61" mass="6583">MSDTESVSKESLAAAPKIWRHTIQANPAAAAAFVNRAPAQQAGEVSFANRSDGRVDVYYFL</sequence>
<comment type="caution">
    <text evidence="1">The sequence shown here is derived from an EMBL/GenBank/DDBJ whole genome shotgun (WGS) entry which is preliminary data.</text>
</comment>
<protein>
    <submittedName>
        <fullName evidence="1">Uncharacterized protein</fullName>
    </submittedName>
</protein>
<dbReference type="AlphaFoldDB" id="A0A7W7VKV3"/>
<evidence type="ECO:0000313" key="2">
    <source>
        <dbReference type="Proteomes" id="UP000552644"/>
    </source>
</evidence>
<proteinExistence type="predicted"/>
<keyword evidence="2" id="KW-1185">Reference proteome</keyword>
<dbReference type="EMBL" id="JACHJP010000001">
    <property type="protein sequence ID" value="MBB4913515.1"/>
    <property type="molecule type" value="Genomic_DNA"/>
</dbReference>
<reference evidence="1 2" key="1">
    <citation type="submission" date="2020-08" db="EMBL/GenBank/DDBJ databases">
        <title>Genomic Encyclopedia of Type Strains, Phase III (KMG-III): the genomes of soil and plant-associated and newly described type strains.</title>
        <authorList>
            <person name="Whitman W."/>
        </authorList>
    </citation>
    <scope>NUCLEOTIDE SEQUENCE [LARGE SCALE GENOMIC DNA]</scope>
    <source>
        <strain evidence="1 2">CECT 8840</strain>
    </source>
</reference>
<accession>A0A7W7VKV3</accession>
<gene>
    <name evidence="1" type="ORF">FHS44_000587</name>
</gene>
<organism evidence="1 2">
    <name type="scientific">Streptosporangium saharense</name>
    <dbReference type="NCBI Taxonomy" id="1706840"/>
    <lineage>
        <taxon>Bacteria</taxon>
        <taxon>Bacillati</taxon>
        <taxon>Actinomycetota</taxon>
        <taxon>Actinomycetes</taxon>
        <taxon>Streptosporangiales</taxon>
        <taxon>Streptosporangiaceae</taxon>
        <taxon>Streptosporangium</taxon>
    </lineage>
</organism>
<name>A0A7W7VKV3_9ACTN</name>
<dbReference type="RefSeq" id="WP_184712281.1">
    <property type="nucleotide sequence ID" value="NZ_JACHJP010000001.1"/>
</dbReference>
<dbReference type="Proteomes" id="UP000552644">
    <property type="component" value="Unassembled WGS sequence"/>
</dbReference>